<dbReference type="Proteomes" id="UP000800041">
    <property type="component" value="Unassembled WGS sequence"/>
</dbReference>
<feature type="compositionally biased region" description="Low complexity" evidence="3">
    <location>
        <begin position="57"/>
        <end position="85"/>
    </location>
</feature>
<sequence length="548" mass="60263">MHRAPPSKRRRLNDSFDGPLWAGVNISPSSPSAVLPFPNAPSILSPSLSHSHRHQHQSSAQNQNQNQNHNHNQSPFFPTTSSSTSNTHPNVFSPGKSIDFLDPDIAEPFLSPFSTSVLDEFAQDPGFLESQEELRCLLFKTALSAAPTRVGSPAGGEEEGGAGEDRGDGDANGGEGEYTNSRSTGAGLVRDVLSSPKRIKYLKNYLGVVAPWLDMFDSQRVFGIKLPALARSCPALLYAILALSARQMERKNRVESSFDSLELYQEAIRSLTPLLQGRDPNVIATCVILCCLEMMSASAQDWRRHLEGCAALFEAFGINGFSGGVDQAVFWCYARMDLCGALIADGTESTLLKLSKWIPPTVPADDSAAIRTLFTASDDPDTHANYSVYLCSQTCDLITARTKYVELGEPNGCTSAVFRARWLCLWKDLQRWLEDRPPESRPVQTIEDVTATAADSSPFPQIFFTHWSAISANQLHHTSCVLLLTSRPPDGCLNNAIQPLWIAGRLLSGRREHQVLVRLIRGIEAATGWGVAWRIRDLEEVWGERVGR</sequence>
<feature type="compositionally biased region" description="Basic residues" evidence="3">
    <location>
        <begin position="1"/>
        <end position="11"/>
    </location>
</feature>
<evidence type="ECO:0000313" key="5">
    <source>
        <dbReference type="Proteomes" id="UP000800041"/>
    </source>
</evidence>
<accession>A0A6G1H8F8</accession>
<name>A0A6G1H8F8_9PEZI</name>
<keyword evidence="5" id="KW-1185">Reference proteome</keyword>
<dbReference type="Pfam" id="PF11951">
    <property type="entry name" value="Fungal_trans_2"/>
    <property type="match status" value="1"/>
</dbReference>
<gene>
    <name evidence="4" type="ORF">K402DRAFT_444868</name>
</gene>
<organism evidence="4 5">
    <name type="scientific">Aulographum hederae CBS 113979</name>
    <dbReference type="NCBI Taxonomy" id="1176131"/>
    <lineage>
        <taxon>Eukaryota</taxon>
        <taxon>Fungi</taxon>
        <taxon>Dikarya</taxon>
        <taxon>Ascomycota</taxon>
        <taxon>Pezizomycotina</taxon>
        <taxon>Dothideomycetes</taxon>
        <taxon>Pleosporomycetidae</taxon>
        <taxon>Aulographales</taxon>
        <taxon>Aulographaceae</taxon>
    </lineage>
</organism>
<dbReference type="AlphaFoldDB" id="A0A6G1H8F8"/>
<evidence type="ECO:0008006" key="6">
    <source>
        <dbReference type="Google" id="ProtNLM"/>
    </source>
</evidence>
<dbReference type="PANTHER" id="PTHR37534">
    <property type="entry name" value="TRANSCRIPTIONAL ACTIVATOR PROTEIN UGA3"/>
    <property type="match status" value="1"/>
</dbReference>
<dbReference type="InterPro" id="IPR021858">
    <property type="entry name" value="Fun_TF"/>
</dbReference>
<evidence type="ECO:0000256" key="1">
    <source>
        <dbReference type="ARBA" id="ARBA00004123"/>
    </source>
</evidence>
<feature type="region of interest" description="Disordered" evidence="3">
    <location>
        <begin position="1"/>
        <end position="95"/>
    </location>
</feature>
<evidence type="ECO:0000256" key="2">
    <source>
        <dbReference type="ARBA" id="ARBA00023242"/>
    </source>
</evidence>
<protein>
    <recommendedName>
        <fullName evidence="6">Zn(II)2Cys6 transcription factor</fullName>
    </recommendedName>
</protein>
<proteinExistence type="predicted"/>
<dbReference type="GO" id="GO:0045944">
    <property type="term" value="P:positive regulation of transcription by RNA polymerase II"/>
    <property type="evidence" value="ECO:0007669"/>
    <property type="project" value="TreeGrafter"/>
</dbReference>
<dbReference type="GO" id="GO:0005634">
    <property type="term" value="C:nucleus"/>
    <property type="evidence" value="ECO:0007669"/>
    <property type="project" value="UniProtKB-SubCell"/>
</dbReference>
<dbReference type="EMBL" id="ML977145">
    <property type="protein sequence ID" value="KAF1989344.1"/>
    <property type="molecule type" value="Genomic_DNA"/>
</dbReference>
<dbReference type="OrthoDB" id="415590at2759"/>
<feature type="region of interest" description="Disordered" evidence="3">
    <location>
        <begin position="148"/>
        <end position="183"/>
    </location>
</feature>
<evidence type="ECO:0000256" key="3">
    <source>
        <dbReference type="SAM" id="MobiDB-lite"/>
    </source>
</evidence>
<dbReference type="GO" id="GO:0003700">
    <property type="term" value="F:DNA-binding transcription factor activity"/>
    <property type="evidence" value="ECO:0007669"/>
    <property type="project" value="TreeGrafter"/>
</dbReference>
<keyword evidence="2" id="KW-0539">Nucleus</keyword>
<comment type="subcellular location">
    <subcellularLocation>
        <location evidence="1">Nucleus</location>
    </subcellularLocation>
</comment>
<reference evidence="4" key="1">
    <citation type="journal article" date="2020" name="Stud. Mycol.">
        <title>101 Dothideomycetes genomes: a test case for predicting lifestyles and emergence of pathogens.</title>
        <authorList>
            <person name="Haridas S."/>
            <person name="Albert R."/>
            <person name="Binder M."/>
            <person name="Bloem J."/>
            <person name="Labutti K."/>
            <person name="Salamov A."/>
            <person name="Andreopoulos B."/>
            <person name="Baker S."/>
            <person name="Barry K."/>
            <person name="Bills G."/>
            <person name="Bluhm B."/>
            <person name="Cannon C."/>
            <person name="Castanera R."/>
            <person name="Culley D."/>
            <person name="Daum C."/>
            <person name="Ezra D."/>
            <person name="Gonzalez J."/>
            <person name="Henrissat B."/>
            <person name="Kuo A."/>
            <person name="Liang C."/>
            <person name="Lipzen A."/>
            <person name="Lutzoni F."/>
            <person name="Magnuson J."/>
            <person name="Mondo S."/>
            <person name="Nolan M."/>
            <person name="Ohm R."/>
            <person name="Pangilinan J."/>
            <person name="Park H.-J."/>
            <person name="Ramirez L."/>
            <person name="Alfaro M."/>
            <person name="Sun H."/>
            <person name="Tritt A."/>
            <person name="Yoshinaga Y."/>
            <person name="Zwiers L.-H."/>
            <person name="Turgeon B."/>
            <person name="Goodwin S."/>
            <person name="Spatafora J."/>
            <person name="Crous P."/>
            <person name="Grigoriev I."/>
        </authorList>
    </citation>
    <scope>NUCLEOTIDE SEQUENCE</scope>
    <source>
        <strain evidence="4">CBS 113979</strain>
    </source>
</reference>
<dbReference type="GO" id="GO:0000976">
    <property type="term" value="F:transcription cis-regulatory region binding"/>
    <property type="evidence" value="ECO:0007669"/>
    <property type="project" value="TreeGrafter"/>
</dbReference>
<evidence type="ECO:0000313" key="4">
    <source>
        <dbReference type="EMBL" id="KAF1989344.1"/>
    </source>
</evidence>
<dbReference type="CDD" id="cd12148">
    <property type="entry name" value="fungal_TF_MHR"/>
    <property type="match status" value="1"/>
</dbReference>
<dbReference type="PANTHER" id="PTHR37534:SF24">
    <property type="entry name" value="MISCELLANEOUS ZN(II)2CYS6 TRANSCRIPTION FACTOR (EUROFUNG)-RELATED"/>
    <property type="match status" value="1"/>
</dbReference>